<gene>
    <name evidence="1" type="ORF">Sradi_0741100</name>
</gene>
<proteinExistence type="predicted"/>
<protein>
    <submittedName>
        <fullName evidence="1">Uncharacterized protein</fullName>
    </submittedName>
</protein>
<accession>A0AAW2VPW2</accession>
<dbReference type="PANTHER" id="PTHR33067">
    <property type="entry name" value="RNA-DIRECTED DNA POLYMERASE-RELATED"/>
    <property type="match status" value="1"/>
</dbReference>
<evidence type="ECO:0000313" key="1">
    <source>
        <dbReference type="EMBL" id="KAL0431151.1"/>
    </source>
</evidence>
<dbReference type="PANTHER" id="PTHR33067:SF9">
    <property type="entry name" value="RNA-DIRECTED DNA POLYMERASE"/>
    <property type="match status" value="1"/>
</dbReference>
<sequence>MEEAQNQNEEEIHDGIIGSPPKLNLNAIPPYIPYPKRILKTNLDKQFGKLLEISKKIHVNIPYIDVLSQMPSYAKFLKEAISNKMKWEDGDIMKLNEECSAILQNKLPPKFKDPGSFSIPCTIGETNFESSM</sequence>
<dbReference type="AlphaFoldDB" id="A0AAW2VPW2"/>
<name>A0AAW2VPW2_SESRA</name>
<reference evidence="1" key="1">
    <citation type="submission" date="2020-06" db="EMBL/GenBank/DDBJ databases">
        <authorList>
            <person name="Li T."/>
            <person name="Hu X."/>
            <person name="Zhang T."/>
            <person name="Song X."/>
            <person name="Zhang H."/>
            <person name="Dai N."/>
            <person name="Sheng W."/>
            <person name="Hou X."/>
            <person name="Wei L."/>
        </authorList>
    </citation>
    <scope>NUCLEOTIDE SEQUENCE</scope>
    <source>
        <strain evidence="1">G02</strain>
        <tissue evidence="1">Leaf</tissue>
    </source>
</reference>
<comment type="caution">
    <text evidence="1">The sequence shown here is derived from an EMBL/GenBank/DDBJ whole genome shotgun (WGS) entry which is preliminary data.</text>
</comment>
<organism evidence="1">
    <name type="scientific">Sesamum radiatum</name>
    <name type="common">Black benniseed</name>
    <dbReference type="NCBI Taxonomy" id="300843"/>
    <lineage>
        <taxon>Eukaryota</taxon>
        <taxon>Viridiplantae</taxon>
        <taxon>Streptophyta</taxon>
        <taxon>Embryophyta</taxon>
        <taxon>Tracheophyta</taxon>
        <taxon>Spermatophyta</taxon>
        <taxon>Magnoliopsida</taxon>
        <taxon>eudicotyledons</taxon>
        <taxon>Gunneridae</taxon>
        <taxon>Pentapetalae</taxon>
        <taxon>asterids</taxon>
        <taxon>lamiids</taxon>
        <taxon>Lamiales</taxon>
        <taxon>Pedaliaceae</taxon>
        <taxon>Sesamum</taxon>
    </lineage>
</organism>
<reference evidence="1" key="2">
    <citation type="journal article" date="2024" name="Plant">
        <title>Genomic evolution and insights into agronomic trait innovations of Sesamum species.</title>
        <authorList>
            <person name="Miao H."/>
            <person name="Wang L."/>
            <person name="Qu L."/>
            <person name="Liu H."/>
            <person name="Sun Y."/>
            <person name="Le M."/>
            <person name="Wang Q."/>
            <person name="Wei S."/>
            <person name="Zheng Y."/>
            <person name="Lin W."/>
            <person name="Duan Y."/>
            <person name="Cao H."/>
            <person name="Xiong S."/>
            <person name="Wang X."/>
            <person name="Wei L."/>
            <person name="Li C."/>
            <person name="Ma Q."/>
            <person name="Ju M."/>
            <person name="Zhao R."/>
            <person name="Li G."/>
            <person name="Mu C."/>
            <person name="Tian Q."/>
            <person name="Mei H."/>
            <person name="Zhang T."/>
            <person name="Gao T."/>
            <person name="Zhang H."/>
        </authorList>
    </citation>
    <scope>NUCLEOTIDE SEQUENCE</scope>
    <source>
        <strain evidence="1">G02</strain>
    </source>
</reference>
<dbReference type="EMBL" id="JACGWJ010000003">
    <property type="protein sequence ID" value="KAL0431151.1"/>
    <property type="molecule type" value="Genomic_DNA"/>
</dbReference>